<proteinExistence type="inferred from homology"/>
<dbReference type="EMBL" id="KV417495">
    <property type="protein sequence ID" value="KZP30140.1"/>
    <property type="molecule type" value="Genomic_DNA"/>
</dbReference>
<evidence type="ECO:0000256" key="1">
    <source>
        <dbReference type="ARBA" id="ARBA00008511"/>
    </source>
</evidence>
<dbReference type="InterPro" id="IPR012981">
    <property type="entry name" value="PIH1_N"/>
</dbReference>
<dbReference type="OrthoDB" id="5135119at2759"/>
<dbReference type="InterPro" id="IPR050734">
    <property type="entry name" value="PIH1/Kintoun_subfamily"/>
</dbReference>
<sequence length="384" mass="40058">MSSGFTTVELKPTPGFVVKSSTTTPFVLPRPPAASAPRNPNLLEPADAAHTGLPLPAGLKVFINIAWDAHVPPPPAGSEDIIQRAMLGMDEDEYDAAQPEEGGYYVPVVVSPPREDTDKKGAKALVFDAVFHTSVKGRATRDEAFKAFVVELALQRIEAQSHAGGLQLSRQIGTPNLASKGPLAPRRVQIPSTLFAAVSSAAPDAPDALNITGAAGKGKGKKLIEEVEGPSNSKGILKGEPKNGSAKAKTNVKGILKPAPAPSKDAGPTTPRWSWAKAGTRIKITIAVPLLTHAHILSVALDLEPRRILLAIPGLYALDVPLDAPDAELVAASAHLDSDGTTTATAGGGGWEAGALGLKRARDLDVEGARAEWRVEEGCLVVYA</sequence>
<evidence type="ECO:0000313" key="3">
    <source>
        <dbReference type="EMBL" id="KZP30140.1"/>
    </source>
</evidence>
<gene>
    <name evidence="3" type="ORF">FIBSPDRAFT_946247</name>
</gene>
<dbReference type="AlphaFoldDB" id="A0A166T386"/>
<protein>
    <recommendedName>
        <fullName evidence="2">PIH1 N-terminal domain-containing protein</fullName>
    </recommendedName>
</protein>
<organism evidence="3 4">
    <name type="scientific">Athelia psychrophila</name>
    <dbReference type="NCBI Taxonomy" id="1759441"/>
    <lineage>
        <taxon>Eukaryota</taxon>
        <taxon>Fungi</taxon>
        <taxon>Dikarya</taxon>
        <taxon>Basidiomycota</taxon>
        <taxon>Agaricomycotina</taxon>
        <taxon>Agaricomycetes</taxon>
        <taxon>Agaricomycetidae</taxon>
        <taxon>Atheliales</taxon>
        <taxon>Atheliaceae</taxon>
        <taxon>Athelia</taxon>
    </lineage>
</organism>
<reference evidence="3 4" key="1">
    <citation type="journal article" date="2016" name="Mol. Biol. Evol.">
        <title>Comparative Genomics of Early-Diverging Mushroom-Forming Fungi Provides Insights into the Origins of Lignocellulose Decay Capabilities.</title>
        <authorList>
            <person name="Nagy L.G."/>
            <person name="Riley R."/>
            <person name="Tritt A."/>
            <person name="Adam C."/>
            <person name="Daum C."/>
            <person name="Floudas D."/>
            <person name="Sun H."/>
            <person name="Yadav J.S."/>
            <person name="Pangilinan J."/>
            <person name="Larsson K.H."/>
            <person name="Matsuura K."/>
            <person name="Barry K."/>
            <person name="Labutti K."/>
            <person name="Kuo R."/>
            <person name="Ohm R.A."/>
            <person name="Bhattacharya S.S."/>
            <person name="Shirouzu T."/>
            <person name="Yoshinaga Y."/>
            <person name="Martin F.M."/>
            <person name="Grigoriev I.V."/>
            <person name="Hibbett D.S."/>
        </authorList>
    </citation>
    <scope>NUCLEOTIDE SEQUENCE [LARGE SCALE GENOMIC DNA]</scope>
    <source>
        <strain evidence="3 4">CBS 109695</strain>
    </source>
</reference>
<comment type="similarity">
    <text evidence="1">Belongs to the PIH1 family.</text>
</comment>
<dbReference type="Pfam" id="PF08190">
    <property type="entry name" value="PIH1"/>
    <property type="match status" value="1"/>
</dbReference>
<evidence type="ECO:0000259" key="2">
    <source>
        <dbReference type="Pfam" id="PF08190"/>
    </source>
</evidence>
<evidence type="ECO:0000313" key="4">
    <source>
        <dbReference type="Proteomes" id="UP000076532"/>
    </source>
</evidence>
<dbReference type="Proteomes" id="UP000076532">
    <property type="component" value="Unassembled WGS sequence"/>
</dbReference>
<keyword evidence="4" id="KW-1185">Reference proteome</keyword>
<dbReference type="GO" id="GO:0005737">
    <property type="term" value="C:cytoplasm"/>
    <property type="evidence" value="ECO:0007669"/>
    <property type="project" value="TreeGrafter"/>
</dbReference>
<accession>A0A166T386</accession>
<dbReference type="STRING" id="436010.A0A166T386"/>
<name>A0A166T386_9AGAM</name>
<feature type="domain" description="PIH1 N-terminal" evidence="2">
    <location>
        <begin position="59"/>
        <end position="191"/>
    </location>
</feature>
<dbReference type="PANTHER" id="PTHR22997">
    <property type="entry name" value="PIH1 DOMAIN-CONTAINING PROTEIN 1"/>
    <property type="match status" value="1"/>
</dbReference>
<dbReference type="PANTHER" id="PTHR22997:SF0">
    <property type="entry name" value="PIH1 DOMAIN-CONTAINING PROTEIN 1"/>
    <property type="match status" value="1"/>
</dbReference>